<dbReference type="EMBL" id="CAJJDP010000008">
    <property type="protein sequence ID" value="CAD8138339.1"/>
    <property type="molecule type" value="Genomic_DNA"/>
</dbReference>
<dbReference type="CDD" id="cd00143">
    <property type="entry name" value="PP2Cc"/>
    <property type="match status" value="1"/>
</dbReference>
<keyword evidence="4" id="KW-1185">Reference proteome</keyword>
<dbReference type="InterPro" id="IPR015655">
    <property type="entry name" value="PP2C"/>
</dbReference>
<dbReference type="GO" id="GO:0004722">
    <property type="term" value="F:protein serine/threonine phosphatase activity"/>
    <property type="evidence" value="ECO:0007669"/>
    <property type="project" value="InterPro"/>
</dbReference>
<dbReference type="Pfam" id="PF00481">
    <property type="entry name" value="PP2C"/>
    <property type="match status" value="1"/>
</dbReference>
<dbReference type="FunFam" id="3.60.40.10:FF:000198">
    <property type="entry name" value="Predicted protein"/>
    <property type="match status" value="1"/>
</dbReference>
<protein>
    <recommendedName>
        <fullName evidence="2">PPM-type phosphatase domain-containing protein</fullName>
    </recommendedName>
</protein>
<name>A0A8S1SGB2_PAROT</name>
<reference evidence="3" key="1">
    <citation type="submission" date="2021-01" db="EMBL/GenBank/DDBJ databases">
        <authorList>
            <consortium name="Genoscope - CEA"/>
            <person name="William W."/>
        </authorList>
    </citation>
    <scope>NUCLEOTIDE SEQUENCE</scope>
</reference>
<gene>
    <name evidence="3" type="ORF">POCTA_138.1.T0090329</name>
</gene>
<dbReference type="InterPro" id="IPR001932">
    <property type="entry name" value="PPM-type_phosphatase-like_dom"/>
</dbReference>
<proteinExistence type="predicted"/>
<feature type="domain" description="PPM-type phosphatase" evidence="2">
    <location>
        <begin position="268"/>
        <end position="546"/>
    </location>
</feature>
<dbReference type="OrthoDB" id="288268at2759"/>
<dbReference type="PANTHER" id="PTHR47992">
    <property type="entry name" value="PROTEIN PHOSPHATASE"/>
    <property type="match status" value="1"/>
</dbReference>
<comment type="caution">
    <text evidence="3">The sequence shown here is derived from an EMBL/GenBank/DDBJ whole genome shotgun (WGS) entry which is preliminary data.</text>
</comment>
<dbReference type="PROSITE" id="PS51746">
    <property type="entry name" value="PPM_2"/>
    <property type="match status" value="1"/>
</dbReference>
<feature type="region of interest" description="Disordered" evidence="1">
    <location>
        <begin position="1"/>
        <end position="20"/>
    </location>
</feature>
<dbReference type="SMART" id="SM00332">
    <property type="entry name" value="PP2Cc"/>
    <property type="match status" value="1"/>
</dbReference>
<organism evidence="3 4">
    <name type="scientific">Paramecium octaurelia</name>
    <dbReference type="NCBI Taxonomy" id="43137"/>
    <lineage>
        <taxon>Eukaryota</taxon>
        <taxon>Sar</taxon>
        <taxon>Alveolata</taxon>
        <taxon>Ciliophora</taxon>
        <taxon>Intramacronucleata</taxon>
        <taxon>Oligohymenophorea</taxon>
        <taxon>Peniculida</taxon>
        <taxon>Parameciidae</taxon>
        <taxon>Paramecium</taxon>
    </lineage>
</organism>
<evidence type="ECO:0000313" key="4">
    <source>
        <dbReference type="Proteomes" id="UP000683925"/>
    </source>
</evidence>
<evidence type="ECO:0000256" key="1">
    <source>
        <dbReference type="SAM" id="MobiDB-lite"/>
    </source>
</evidence>
<evidence type="ECO:0000259" key="2">
    <source>
        <dbReference type="PROSITE" id="PS51746"/>
    </source>
</evidence>
<feature type="region of interest" description="Disordered" evidence="1">
    <location>
        <begin position="87"/>
        <end position="122"/>
    </location>
</feature>
<feature type="compositionally biased region" description="Low complexity" evidence="1">
    <location>
        <begin position="87"/>
        <end position="96"/>
    </location>
</feature>
<evidence type="ECO:0000313" key="3">
    <source>
        <dbReference type="EMBL" id="CAD8138339.1"/>
    </source>
</evidence>
<dbReference type="Proteomes" id="UP000683925">
    <property type="component" value="Unassembled WGS sequence"/>
</dbReference>
<sequence length="553" mass="63542">MGSGASVEQEQKHQKSQAQNDIFIEEGIGIEQSQLSRKWMGRMTILKNLETKNFMESQIQNKSFKQPLQQEQNSSIVFSDDIEQISKSPSSSVKSSNMHISNQKKKTFTDSDEESDIEEKQLCNNKRSSKFYNFQSDDSQEERDNDTKLIKQCILQAEEAVISRRSSINSNADQQFLANLNINDINQTIQLVKQPLPHHYPVNQLYIRTINSEQLLQPGKDKLVKLACRQQSLDEQESELSFRDDHKDVSKSELQTDYSPEQLLNQIGIAITSKKGNKNDSTPLTSDYLIYNDSFQKIFILSNGHGKFGEQISNLTYRLVFHYLIRTPKFYSHPMRGLEILFKKLQDKLKLYIEKKKLDDTHNILLSGCVLTVIIQRDSKLYCAQIGDNRVYIQKEHIHNGKQIKNITQILPTHSPGDHSEKTRIFNSGGEVRKNPQGEEYIFVRGRLYPQLHVSRSIGDLIAHDIGVLSEPNFREYDITNQDVFLVLTTSPTFAYQVDDDVKNHLSGFSLSDIQSACESLYKQCKSSWISSEGVFEDMTIILQWLGQLKEPK</sequence>
<dbReference type="AlphaFoldDB" id="A0A8S1SGB2"/>
<dbReference type="OMA" id="CKSSWIS"/>
<accession>A0A8S1SGB2</accession>